<dbReference type="InterPro" id="IPR016156">
    <property type="entry name" value="FAD/NAD-linked_Rdtase_dimer_sf"/>
</dbReference>
<evidence type="ECO:0000259" key="7">
    <source>
        <dbReference type="Pfam" id="PF07992"/>
    </source>
</evidence>
<evidence type="ECO:0000256" key="1">
    <source>
        <dbReference type="ARBA" id="ARBA00001974"/>
    </source>
</evidence>
<dbReference type="Gene3D" id="3.50.50.60">
    <property type="entry name" value="FAD/NAD(P)-binding domain"/>
    <property type="match status" value="2"/>
</dbReference>
<evidence type="ECO:0000256" key="3">
    <source>
        <dbReference type="ARBA" id="ARBA00022630"/>
    </source>
</evidence>
<evidence type="ECO:0000256" key="4">
    <source>
        <dbReference type="ARBA" id="ARBA00022827"/>
    </source>
</evidence>
<feature type="domain" description="Pyridine nucleotide-disulphide oxidoreductase dimerisation" evidence="6">
    <location>
        <begin position="243"/>
        <end position="350"/>
    </location>
</feature>
<dbReference type="InterPro" id="IPR023753">
    <property type="entry name" value="FAD/NAD-binding_dom"/>
</dbReference>
<accession>X6NWM6</accession>
<keyword evidence="3" id="KW-0285">Flavoprotein</keyword>
<keyword evidence="9" id="KW-1185">Reference proteome</keyword>
<dbReference type="Gene3D" id="3.30.390.30">
    <property type="match status" value="1"/>
</dbReference>
<evidence type="ECO:0000313" key="8">
    <source>
        <dbReference type="EMBL" id="ETO30361.1"/>
    </source>
</evidence>
<evidence type="ECO:0000313" key="9">
    <source>
        <dbReference type="Proteomes" id="UP000023152"/>
    </source>
</evidence>
<dbReference type="AlphaFoldDB" id="X6NWM6"/>
<organism evidence="8 9">
    <name type="scientific">Reticulomyxa filosa</name>
    <dbReference type="NCBI Taxonomy" id="46433"/>
    <lineage>
        <taxon>Eukaryota</taxon>
        <taxon>Sar</taxon>
        <taxon>Rhizaria</taxon>
        <taxon>Retaria</taxon>
        <taxon>Foraminifera</taxon>
        <taxon>Monothalamids</taxon>
        <taxon>Reticulomyxidae</taxon>
        <taxon>Reticulomyxa</taxon>
    </lineage>
</organism>
<dbReference type="PANTHER" id="PTHR43014">
    <property type="entry name" value="MERCURIC REDUCTASE"/>
    <property type="match status" value="1"/>
</dbReference>
<dbReference type="GO" id="GO:0003955">
    <property type="term" value="F:NAD(P)H dehydrogenase (quinone) activity"/>
    <property type="evidence" value="ECO:0007669"/>
    <property type="project" value="TreeGrafter"/>
</dbReference>
<dbReference type="FunFam" id="3.30.390.30:FF:000001">
    <property type="entry name" value="Dihydrolipoyl dehydrogenase"/>
    <property type="match status" value="1"/>
</dbReference>
<dbReference type="PANTHER" id="PTHR43014:SF2">
    <property type="entry name" value="MERCURIC REDUCTASE"/>
    <property type="match status" value="1"/>
</dbReference>
<feature type="domain" description="FAD/NAD(P)-binding" evidence="7">
    <location>
        <begin position="3"/>
        <end position="222"/>
    </location>
</feature>
<dbReference type="PRINTS" id="PR00411">
    <property type="entry name" value="PNDRDTASEI"/>
</dbReference>
<dbReference type="SUPFAM" id="SSF55424">
    <property type="entry name" value="FAD/NAD-linked reductases, dimerisation (C-terminal) domain"/>
    <property type="match status" value="1"/>
</dbReference>
<dbReference type="Pfam" id="PF07992">
    <property type="entry name" value="Pyr_redox_2"/>
    <property type="match status" value="1"/>
</dbReference>
<comment type="similarity">
    <text evidence="2">Belongs to the class-I pyridine nucleotide-disulfide oxidoreductase family.</text>
</comment>
<sequence>MDVFLGRGKFISENKIKVGDNVLEFARAVIATGGQPSVPPIPGVDTIEYLTNQSLWNLTELPAKMAVIGSGPIGCEIAQAFALFGSHVIVLNRSDRILGKEDHEAAQVVRESMESCGVHFMLGVSYTSIGYVDPTKGKAGGIKIVIEHAKEKKVEELIVDDVLIATGRKPNVENMGLEKAGVKFDVYRGIEVNDYLQTSNNNVYAVGDCCTRYQFTHMADAMARMVIRNALFFGRAKCSDLVIPWCTYTFPEVAHVGLYEGDLQTRRIDYDVIKVDLDHNDRAICEDETRGFVKMLIKKGSDQILGCTIVSENAGDQINEVTLAIQTNTGLGFFAGVIHPYPTIGEAVKAAGDAYNRTRLTPVSKALLRRILSARR</sequence>
<dbReference type="SUPFAM" id="SSF51905">
    <property type="entry name" value="FAD/NAD(P)-binding domain"/>
    <property type="match status" value="1"/>
</dbReference>
<evidence type="ECO:0000256" key="2">
    <source>
        <dbReference type="ARBA" id="ARBA00007532"/>
    </source>
</evidence>
<protein>
    <submittedName>
        <fullName evidence="8">Pyridine nucleotide-disulfide oxidoreductase dimerization region</fullName>
    </submittedName>
</protein>
<comment type="caution">
    <text evidence="8">The sequence shown here is derived from an EMBL/GenBank/DDBJ whole genome shotgun (WGS) entry which is preliminary data.</text>
</comment>
<comment type="cofactor">
    <cofactor evidence="1">
        <name>FAD</name>
        <dbReference type="ChEBI" id="CHEBI:57692"/>
    </cofactor>
</comment>
<dbReference type="GO" id="GO:0050660">
    <property type="term" value="F:flavin adenine dinucleotide binding"/>
    <property type="evidence" value="ECO:0007669"/>
    <property type="project" value="TreeGrafter"/>
</dbReference>
<reference evidence="8 9" key="1">
    <citation type="journal article" date="2013" name="Curr. Biol.">
        <title>The Genome of the Foraminiferan Reticulomyxa filosa.</title>
        <authorList>
            <person name="Glockner G."/>
            <person name="Hulsmann N."/>
            <person name="Schleicher M."/>
            <person name="Noegel A.A."/>
            <person name="Eichinger L."/>
            <person name="Gallinger C."/>
            <person name="Pawlowski J."/>
            <person name="Sierra R."/>
            <person name="Euteneuer U."/>
            <person name="Pillet L."/>
            <person name="Moustafa A."/>
            <person name="Platzer M."/>
            <person name="Groth M."/>
            <person name="Szafranski K."/>
            <person name="Schliwa M."/>
        </authorList>
    </citation>
    <scope>NUCLEOTIDE SEQUENCE [LARGE SCALE GENOMIC DNA]</scope>
</reference>
<dbReference type="InterPro" id="IPR036188">
    <property type="entry name" value="FAD/NAD-bd_sf"/>
</dbReference>
<proteinExistence type="inferred from homology"/>
<dbReference type="EMBL" id="ASPP01005522">
    <property type="protein sequence ID" value="ETO30361.1"/>
    <property type="molecule type" value="Genomic_DNA"/>
</dbReference>
<dbReference type="InterPro" id="IPR004099">
    <property type="entry name" value="Pyr_nucl-diS_OxRdtase_dimer"/>
</dbReference>
<evidence type="ECO:0000256" key="5">
    <source>
        <dbReference type="ARBA" id="ARBA00023002"/>
    </source>
</evidence>
<name>X6NWM6_RETFI</name>
<gene>
    <name evidence="8" type="ORF">RFI_06760</name>
</gene>
<keyword evidence="5" id="KW-0560">Oxidoreductase</keyword>
<keyword evidence="4" id="KW-0274">FAD</keyword>
<dbReference type="PRINTS" id="PR00368">
    <property type="entry name" value="FADPNR"/>
</dbReference>
<evidence type="ECO:0000259" key="6">
    <source>
        <dbReference type="Pfam" id="PF02852"/>
    </source>
</evidence>
<dbReference type="Pfam" id="PF02852">
    <property type="entry name" value="Pyr_redox_dim"/>
    <property type="match status" value="1"/>
</dbReference>
<dbReference type="OrthoDB" id="361797at2759"/>
<dbReference type="OMA" id="MMIRAAN"/>
<dbReference type="Proteomes" id="UP000023152">
    <property type="component" value="Unassembled WGS sequence"/>
</dbReference>